<dbReference type="EC" id="2.4.1.17" evidence="2"/>
<evidence type="ECO:0000256" key="2">
    <source>
        <dbReference type="ARBA" id="ARBA00012544"/>
    </source>
</evidence>
<name>A0A915N519_MELJA</name>
<keyword evidence="3" id="KW-0328">Glycosyltransferase</keyword>
<organism evidence="6 7">
    <name type="scientific">Meloidogyne javanica</name>
    <name type="common">Root-knot nematode worm</name>
    <dbReference type="NCBI Taxonomy" id="6303"/>
    <lineage>
        <taxon>Eukaryota</taxon>
        <taxon>Metazoa</taxon>
        <taxon>Ecdysozoa</taxon>
        <taxon>Nematoda</taxon>
        <taxon>Chromadorea</taxon>
        <taxon>Rhabditida</taxon>
        <taxon>Tylenchina</taxon>
        <taxon>Tylenchomorpha</taxon>
        <taxon>Tylenchoidea</taxon>
        <taxon>Meloidogynidae</taxon>
        <taxon>Meloidogyninae</taxon>
        <taxon>Meloidogyne</taxon>
        <taxon>Meloidogyne incognita group</taxon>
    </lineage>
</organism>
<comment type="similarity">
    <text evidence="1">Belongs to the UDP-glycosyltransferase family.</text>
</comment>
<dbReference type="Gene3D" id="3.40.50.2000">
    <property type="entry name" value="Glycogen Phosphorylase B"/>
    <property type="match status" value="1"/>
</dbReference>
<dbReference type="Pfam" id="PF00201">
    <property type="entry name" value="UDPGT"/>
    <property type="match status" value="1"/>
</dbReference>
<dbReference type="PANTHER" id="PTHR48043:SF145">
    <property type="entry name" value="FI06409P-RELATED"/>
    <property type="match status" value="1"/>
</dbReference>
<evidence type="ECO:0000256" key="5">
    <source>
        <dbReference type="ARBA" id="ARBA00047475"/>
    </source>
</evidence>
<evidence type="ECO:0000256" key="3">
    <source>
        <dbReference type="ARBA" id="ARBA00022676"/>
    </source>
</evidence>
<dbReference type="SUPFAM" id="SSF53756">
    <property type="entry name" value="UDP-Glycosyltransferase/glycogen phosphorylase"/>
    <property type="match status" value="1"/>
</dbReference>
<dbReference type="InterPro" id="IPR050271">
    <property type="entry name" value="UDP-glycosyltransferase"/>
</dbReference>
<dbReference type="AlphaFoldDB" id="A0A915N519"/>
<dbReference type="GO" id="GO:0015020">
    <property type="term" value="F:glucuronosyltransferase activity"/>
    <property type="evidence" value="ECO:0007669"/>
    <property type="project" value="UniProtKB-EC"/>
</dbReference>
<dbReference type="Proteomes" id="UP000887561">
    <property type="component" value="Unplaced"/>
</dbReference>
<sequence length="289" mass="33610">MPKIEDLLRKSKYYLINVHPLGRYFVRENEENDQVCSEKIVYIGGIEVEIEGKIKQKTNFEKIKGKAVYLKNKIKNSFKGKNRQIETINVEVNDNVDEMKKFIDTWIKKAKCLVIFNMGTAVGYEAYTNVVCYITDGGQKSFNEALYAGVPLLVIPSFGEQYFNATLTKYMQIGITMNYEKFVDEFLEKFKEIMKQVYFLAKYFILLIFKRDRDLKGYSENAQNIAKAIHSSPYTQIDKFLKTVEKAINDENEEPFPSISTDNPLQFYSNELEIHSKFSLDVPNFCNPL</sequence>
<dbReference type="WBParaSite" id="scaffold8215_cov147.g12862">
    <property type="protein sequence ID" value="scaffold8215_cov147.g12862"/>
    <property type="gene ID" value="scaffold8215_cov147.g12862"/>
</dbReference>
<comment type="catalytic activity">
    <reaction evidence="5">
        <text>glucuronate acceptor + UDP-alpha-D-glucuronate = acceptor beta-D-glucuronoside + UDP + H(+)</text>
        <dbReference type="Rhea" id="RHEA:21032"/>
        <dbReference type="ChEBI" id="CHEBI:15378"/>
        <dbReference type="ChEBI" id="CHEBI:58052"/>
        <dbReference type="ChEBI" id="CHEBI:58223"/>
        <dbReference type="ChEBI" id="CHEBI:132367"/>
        <dbReference type="ChEBI" id="CHEBI:132368"/>
        <dbReference type="EC" id="2.4.1.17"/>
    </reaction>
</comment>
<evidence type="ECO:0000256" key="1">
    <source>
        <dbReference type="ARBA" id="ARBA00009995"/>
    </source>
</evidence>
<accession>A0A915N519</accession>
<keyword evidence="6" id="KW-1185">Reference proteome</keyword>
<reference evidence="7" key="1">
    <citation type="submission" date="2022-11" db="UniProtKB">
        <authorList>
            <consortium name="WormBaseParasite"/>
        </authorList>
    </citation>
    <scope>IDENTIFICATION</scope>
</reference>
<evidence type="ECO:0000256" key="4">
    <source>
        <dbReference type="ARBA" id="ARBA00022679"/>
    </source>
</evidence>
<protein>
    <recommendedName>
        <fullName evidence="2">glucuronosyltransferase</fullName>
        <ecNumber evidence="2">2.4.1.17</ecNumber>
    </recommendedName>
</protein>
<evidence type="ECO:0000313" key="7">
    <source>
        <dbReference type="WBParaSite" id="scaffold8215_cov147.g12862"/>
    </source>
</evidence>
<proteinExistence type="inferred from homology"/>
<dbReference type="PANTHER" id="PTHR48043">
    <property type="entry name" value="EG:EG0003.4 PROTEIN-RELATED"/>
    <property type="match status" value="1"/>
</dbReference>
<dbReference type="InterPro" id="IPR002213">
    <property type="entry name" value="UDP_glucos_trans"/>
</dbReference>
<evidence type="ECO:0000313" key="6">
    <source>
        <dbReference type="Proteomes" id="UP000887561"/>
    </source>
</evidence>
<keyword evidence="4" id="KW-0808">Transferase</keyword>